<feature type="compositionally biased region" description="Polar residues" evidence="2">
    <location>
        <begin position="486"/>
        <end position="526"/>
    </location>
</feature>
<evidence type="ECO:0000313" key="4">
    <source>
        <dbReference type="EMBL" id="KAK3343965.1"/>
    </source>
</evidence>
<comment type="caution">
    <text evidence="4">The sequence shown here is derived from an EMBL/GenBank/DDBJ whole genome shotgun (WGS) entry which is preliminary data.</text>
</comment>
<protein>
    <recommendedName>
        <fullName evidence="3">C2H2-type domain-containing protein</fullName>
    </recommendedName>
</protein>
<dbReference type="SMART" id="SM00355">
    <property type="entry name" value="ZnF_C2H2"/>
    <property type="match status" value="3"/>
</dbReference>
<dbReference type="AlphaFoldDB" id="A0AAJ0M9L7"/>
<feature type="region of interest" description="Disordered" evidence="2">
    <location>
        <begin position="1"/>
        <end position="20"/>
    </location>
</feature>
<dbReference type="Proteomes" id="UP001275084">
    <property type="component" value="Unassembled WGS sequence"/>
</dbReference>
<feature type="domain" description="C2H2-type" evidence="3">
    <location>
        <begin position="592"/>
        <end position="628"/>
    </location>
</feature>
<evidence type="ECO:0000256" key="1">
    <source>
        <dbReference type="PROSITE-ProRule" id="PRU00042"/>
    </source>
</evidence>
<accession>A0AAJ0M9L7</accession>
<gene>
    <name evidence="4" type="ORF">B0T25DRAFT_313254</name>
</gene>
<feature type="region of interest" description="Disordered" evidence="2">
    <location>
        <begin position="486"/>
        <end position="529"/>
    </location>
</feature>
<dbReference type="GO" id="GO:0006357">
    <property type="term" value="P:regulation of transcription by RNA polymerase II"/>
    <property type="evidence" value="ECO:0007669"/>
    <property type="project" value="TreeGrafter"/>
</dbReference>
<feature type="compositionally biased region" description="Polar residues" evidence="2">
    <location>
        <begin position="256"/>
        <end position="265"/>
    </location>
</feature>
<feature type="region of interest" description="Disordered" evidence="2">
    <location>
        <begin position="378"/>
        <end position="404"/>
    </location>
</feature>
<proteinExistence type="predicted"/>
<feature type="compositionally biased region" description="Polar residues" evidence="2">
    <location>
        <begin position="1"/>
        <end position="10"/>
    </location>
</feature>
<keyword evidence="1" id="KW-0862">Zinc</keyword>
<dbReference type="InterPro" id="IPR013087">
    <property type="entry name" value="Znf_C2H2_type"/>
</dbReference>
<reference evidence="4" key="2">
    <citation type="submission" date="2023-06" db="EMBL/GenBank/DDBJ databases">
        <authorList>
            <consortium name="Lawrence Berkeley National Laboratory"/>
            <person name="Haridas S."/>
            <person name="Hensen N."/>
            <person name="Bonometti L."/>
            <person name="Westerberg I."/>
            <person name="Brannstrom I.O."/>
            <person name="Guillou S."/>
            <person name="Cros-Aarteil S."/>
            <person name="Calhoun S."/>
            <person name="Kuo A."/>
            <person name="Mondo S."/>
            <person name="Pangilinan J."/>
            <person name="Riley R."/>
            <person name="Labutti K."/>
            <person name="Andreopoulos B."/>
            <person name="Lipzen A."/>
            <person name="Chen C."/>
            <person name="Yanf M."/>
            <person name="Daum C."/>
            <person name="Ng V."/>
            <person name="Clum A."/>
            <person name="Steindorff A."/>
            <person name="Ohm R."/>
            <person name="Martin F."/>
            <person name="Silar P."/>
            <person name="Natvig D."/>
            <person name="Lalanne C."/>
            <person name="Gautier V."/>
            <person name="Ament-Velasquez S.L."/>
            <person name="Kruys A."/>
            <person name="Hutchinson M.I."/>
            <person name="Powell A.J."/>
            <person name="Barry K."/>
            <person name="Miller A.N."/>
            <person name="Grigoriev I.V."/>
            <person name="Debuchy R."/>
            <person name="Gladieux P."/>
            <person name="Thoren M.H."/>
            <person name="Johannesson H."/>
        </authorList>
    </citation>
    <scope>NUCLEOTIDE SEQUENCE</scope>
    <source>
        <strain evidence="4">CBS 955.72</strain>
    </source>
</reference>
<reference evidence="4" key="1">
    <citation type="journal article" date="2023" name="Mol. Phylogenet. Evol.">
        <title>Genome-scale phylogeny and comparative genomics of the fungal order Sordariales.</title>
        <authorList>
            <person name="Hensen N."/>
            <person name="Bonometti L."/>
            <person name="Westerberg I."/>
            <person name="Brannstrom I.O."/>
            <person name="Guillou S."/>
            <person name="Cros-Aarteil S."/>
            <person name="Calhoun S."/>
            <person name="Haridas S."/>
            <person name="Kuo A."/>
            <person name="Mondo S."/>
            <person name="Pangilinan J."/>
            <person name="Riley R."/>
            <person name="LaButti K."/>
            <person name="Andreopoulos B."/>
            <person name="Lipzen A."/>
            <person name="Chen C."/>
            <person name="Yan M."/>
            <person name="Daum C."/>
            <person name="Ng V."/>
            <person name="Clum A."/>
            <person name="Steindorff A."/>
            <person name="Ohm R.A."/>
            <person name="Martin F."/>
            <person name="Silar P."/>
            <person name="Natvig D.O."/>
            <person name="Lalanne C."/>
            <person name="Gautier V."/>
            <person name="Ament-Velasquez S.L."/>
            <person name="Kruys A."/>
            <person name="Hutchinson M.I."/>
            <person name="Powell A.J."/>
            <person name="Barry K."/>
            <person name="Miller A.N."/>
            <person name="Grigoriev I.V."/>
            <person name="Debuchy R."/>
            <person name="Gladieux P."/>
            <person name="Hiltunen Thoren M."/>
            <person name="Johannesson H."/>
        </authorList>
    </citation>
    <scope>NUCLEOTIDE SEQUENCE</scope>
    <source>
        <strain evidence="4">CBS 955.72</strain>
    </source>
</reference>
<feature type="region of interest" description="Disordered" evidence="2">
    <location>
        <begin position="559"/>
        <end position="592"/>
    </location>
</feature>
<evidence type="ECO:0000256" key="2">
    <source>
        <dbReference type="SAM" id="MobiDB-lite"/>
    </source>
</evidence>
<dbReference type="PROSITE" id="PS50157">
    <property type="entry name" value="ZINC_FINGER_C2H2_2"/>
    <property type="match status" value="1"/>
</dbReference>
<dbReference type="GO" id="GO:0008270">
    <property type="term" value="F:zinc ion binding"/>
    <property type="evidence" value="ECO:0007669"/>
    <property type="project" value="UniProtKB-KW"/>
</dbReference>
<feature type="region of interest" description="Disordered" evidence="2">
    <location>
        <begin position="128"/>
        <end position="176"/>
    </location>
</feature>
<dbReference type="PROSITE" id="PS00028">
    <property type="entry name" value="ZINC_FINGER_C2H2_1"/>
    <property type="match status" value="1"/>
</dbReference>
<feature type="region of interest" description="Disordered" evidence="2">
    <location>
        <begin position="235"/>
        <end position="279"/>
    </location>
</feature>
<feature type="compositionally biased region" description="Polar residues" evidence="2">
    <location>
        <begin position="388"/>
        <end position="404"/>
    </location>
</feature>
<evidence type="ECO:0000313" key="5">
    <source>
        <dbReference type="Proteomes" id="UP001275084"/>
    </source>
</evidence>
<name>A0AAJ0M9L7_9PEZI</name>
<dbReference type="PANTHER" id="PTHR46179:SF19">
    <property type="entry name" value="C2H2 FINGER DOMAIN TRANSCRIPTION FACTOR (EUROFUNG)-RELATED"/>
    <property type="match status" value="1"/>
</dbReference>
<sequence>MLLNQTQPRSIIQPRPYHQTSSHYPIHHQQFYESADQATANTYDLDIDEDHNNHSSSSSPISTQSLLSQYSGIHSSPLSTFDSIPTVAAARGTNGGSLFDFASQSCQTTLPEHTASLFANSDSMQTDAWHPATGHLTPRSAGRSSHQRESSLSSMGSNGPASPYSQNTSNPYIAVTDSGTDGFHGLPSADDYNYQLVKSSPMITHDTFYTSYPNYTSAADHSAIGTYPRVSAAAPRRKNRGLLPPEAPIGSRPVSVASSITSDSPATPAGEPEERQRNAINTIPKLDRTMTDIYNDELYSPSFTIASAAPTQMTIPSPSNELFAQRLQAANQHLSAVHSPVSASSRDRSPFRHGSPLAPIAMHEFPSPFSTGAQIREQNKALQDARAMQQQMGRSADTSTPQTISPKDAMLEFHEADGDNNFPLFPQQNTGGGYHHDAITKAVAQSQQAFDNMPLDTSAFNNYLSNPQLPQSLQIPQLPQQYPFISQRQQSSVPSLTNGSLAPSRMGSTDTGAADSSHNNSPQRPLSTAADGGTYTCTYHGCTLRFDTPALLQKHKREGHRQAHGLGGSRRAESVGAPGMTSTPLNSQAGPHRCDRINPSTGKPCNTIFSRPYDLTRHEDTIHNARKQKVRCDLCTDEKTFSRADALTRHFRVCHPDVEFPGKQRRRGGHSG</sequence>
<feature type="compositionally biased region" description="Polar residues" evidence="2">
    <location>
        <begin position="155"/>
        <end position="171"/>
    </location>
</feature>
<dbReference type="Gene3D" id="3.30.160.60">
    <property type="entry name" value="Classic Zinc Finger"/>
    <property type="match status" value="1"/>
</dbReference>
<dbReference type="InterPro" id="IPR051061">
    <property type="entry name" value="Zinc_finger_trans_reg"/>
</dbReference>
<dbReference type="PANTHER" id="PTHR46179">
    <property type="entry name" value="ZINC FINGER PROTEIN"/>
    <property type="match status" value="1"/>
</dbReference>
<keyword evidence="1" id="KW-0479">Metal-binding</keyword>
<dbReference type="GO" id="GO:0005634">
    <property type="term" value="C:nucleus"/>
    <property type="evidence" value="ECO:0007669"/>
    <property type="project" value="TreeGrafter"/>
</dbReference>
<keyword evidence="1" id="KW-0863">Zinc-finger</keyword>
<organism evidence="4 5">
    <name type="scientific">Lasiosphaeria hispida</name>
    <dbReference type="NCBI Taxonomy" id="260671"/>
    <lineage>
        <taxon>Eukaryota</taxon>
        <taxon>Fungi</taxon>
        <taxon>Dikarya</taxon>
        <taxon>Ascomycota</taxon>
        <taxon>Pezizomycotina</taxon>
        <taxon>Sordariomycetes</taxon>
        <taxon>Sordariomycetidae</taxon>
        <taxon>Sordariales</taxon>
        <taxon>Lasiosphaeriaceae</taxon>
        <taxon>Lasiosphaeria</taxon>
    </lineage>
</organism>
<keyword evidence="5" id="KW-1185">Reference proteome</keyword>
<dbReference type="EMBL" id="JAUIQD010000007">
    <property type="protein sequence ID" value="KAK3343965.1"/>
    <property type="molecule type" value="Genomic_DNA"/>
</dbReference>
<feature type="compositionally biased region" description="Polar residues" evidence="2">
    <location>
        <begin position="580"/>
        <end position="589"/>
    </location>
</feature>
<evidence type="ECO:0000259" key="3">
    <source>
        <dbReference type="PROSITE" id="PS50157"/>
    </source>
</evidence>